<comment type="caution">
    <text evidence="3">The sequence shown here is derived from an EMBL/GenBank/DDBJ whole genome shotgun (WGS) entry which is preliminary data.</text>
</comment>
<keyword evidence="1" id="KW-1133">Transmembrane helix</keyword>
<gene>
    <name evidence="3" type="ORF">BO223_02985</name>
</gene>
<feature type="transmembrane region" description="Helical" evidence="1">
    <location>
        <begin position="33"/>
        <end position="50"/>
    </location>
</feature>
<dbReference type="GO" id="GO:0016787">
    <property type="term" value="F:hydrolase activity"/>
    <property type="evidence" value="ECO:0007669"/>
    <property type="project" value="InterPro"/>
</dbReference>
<dbReference type="PANTHER" id="PTHR31302:SF0">
    <property type="entry name" value="TRANSMEMBRANE PROTEIN WITH METALLOPHOSPHOESTERASE DOMAIN"/>
    <property type="match status" value="1"/>
</dbReference>
<accession>A0A1Q9YM13</accession>
<dbReference type="AlphaFoldDB" id="A0A1Q9YM13"/>
<sequence length="359" mass="39951">MMILFVLANAAAGLFLAWDTWRLLPVRPGRGRQALLVVLMAVFLSASMTTTVAYSVMVYYAALLLAVQLVWRLVKKNWHAPWLAALVCLLLAGGMTIWGMVHYDQRVATHYTLETEKDASGRLVFLSDLHYPTGMTSQKLTKLVKQLEKEHPDAYILGGDIVDEYTTAPQAREAFKILGQLDRTAPVFYVPGNHDDQEEGILPPVYTAQELDDMIESAGIRILRDDTVTVGDFELSGRDDYRQHKKDRKAADGLVTDTEKYDVVIDHQPVQSEKVREAGADLMLSGHTHNGQLWPFGYLIHLHPKMDMVSGIRQEDGFTQITSDGIGGWGFAARTAGNSEYVVVDVMPETDTGQKAASR</sequence>
<evidence type="ECO:0000259" key="2">
    <source>
        <dbReference type="Pfam" id="PF00149"/>
    </source>
</evidence>
<dbReference type="Proteomes" id="UP000186758">
    <property type="component" value="Unassembled WGS sequence"/>
</dbReference>
<evidence type="ECO:0000313" key="4">
    <source>
        <dbReference type="Proteomes" id="UP000186758"/>
    </source>
</evidence>
<dbReference type="EMBL" id="MPJZ01000036">
    <property type="protein sequence ID" value="OLU46062.1"/>
    <property type="molecule type" value="Genomic_DNA"/>
</dbReference>
<dbReference type="InterPro" id="IPR004843">
    <property type="entry name" value="Calcineurin-like_PHP"/>
</dbReference>
<feature type="transmembrane region" description="Helical" evidence="1">
    <location>
        <begin position="80"/>
        <end position="101"/>
    </location>
</feature>
<dbReference type="PANTHER" id="PTHR31302">
    <property type="entry name" value="TRANSMEMBRANE PROTEIN WITH METALLOPHOSPHOESTERASE DOMAIN-RELATED"/>
    <property type="match status" value="1"/>
</dbReference>
<dbReference type="RefSeq" id="WP_075884863.1">
    <property type="nucleotide sequence ID" value="NZ_MPJZ01000036.1"/>
</dbReference>
<evidence type="ECO:0000256" key="1">
    <source>
        <dbReference type="SAM" id="Phobius"/>
    </source>
</evidence>
<dbReference type="InterPro" id="IPR029052">
    <property type="entry name" value="Metallo-depent_PP-like"/>
</dbReference>
<proteinExistence type="predicted"/>
<evidence type="ECO:0000313" key="3">
    <source>
        <dbReference type="EMBL" id="OLU46062.1"/>
    </source>
</evidence>
<feature type="domain" description="Calcineurin-like phosphoesterase" evidence="2">
    <location>
        <begin position="122"/>
        <end position="290"/>
    </location>
</feature>
<dbReference type="Gene3D" id="3.60.21.10">
    <property type="match status" value="1"/>
</dbReference>
<name>A0A1Q9YM13_9FIRM</name>
<dbReference type="InterPro" id="IPR051158">
    <property type="entry name" value="Metallophosphoesterase_sf"/>
</dbReference>
<dbReference type="SUPFAM" id="SSF56300">
    <property type="entry name" value="Metallo-dependent phosphatases"/>
    <property type="match status" value="1"/>
</dbReference>
<reference evidence="3 4" key="1">
    <citation type="submission" date="2016-11" db="EMBL/GenBank/DDBJ databases">
        <title>Description of two novel members of the family Erysipelotrichaceae: Ileibacterium lipovorans gen. nov., sp. nov. and Dubosiella newyorkensis, gen. nov., sp. nov.</title>
        <authorList>
            <person name="Cox L.M."/>
            <person name="Sohn J."/>
            <person name="Tyrrell K.L."/>
            <person name="Citron D.M."/>
            <person name="Lawson P.A."/>
            <person name="Patel N.B."/>
            <person name="Iizumi T."/>
            <person name="Perez-Perez G.I."/>
            <person name="Goldstein E.J."/>
            <person name="Blaser M.J."/>
        </authorList>
    </citation>
    <scope>NUCLEOTIDE SEQUENCE [LARGE SCALE GENOMIC DNA]</scope>
    <source>
        <strain evidence="3 4">NYU-BL-K8</strain>
    </source>
</reference>
<dbReference type="Pfam" id="PF00149">
    <property type="entry name" value="Metallophos"/>
    <property type="match status" value="1"/>
</dbReference>
<keyword evidence="1" id="KW-0812">Transmembrane</keyword>
<protein>
    <recommendedName>
        <fullName evidence="2">Calcineurin-like phosphoesterase domain-containing protein</fullName>
    </recommendedName>
</protein>
<organism evidence="3 4">
    <name type="scientific">Faecalibaculum rodentium</name>
    <dbReference type="NCBI Taxonomy" id="1702221"/>
    <lineage>
        <taxon>Bacteria</taxon>
        <taxon>Bacillati</taxon>
        <taxon>Bacillota</taxon>
        <taxon>Erysipelotrichia</taxon>
        <taxon>Erysipelotrichales</taxon>
        <taxon>Erysipelotrichaceae</taxon>
        <taxon>Faecalibaculum</taxon>
    </lineage>
</organism>
<keyword evidence="1" id="KW-0472">Membrane</keyword>